<dbReference type="Proteomes" id="UP000198251">
    <property type="component" value="Chromosome I"/>
</dbReference>
<dbReference type="InterPro" id="IPR046342">
    <property type="entry name" value="CBS_dom_sf"/>
</dbReference>
<dbReference type="SUPFAM" id="SSF53686">
    <property type="entry name" value="Tryptophan synthase beta subunit-like PLP-dependent enzymes"/>
    <property type="match status" value="1"/>
</dbReference>
<evidence type="ECO:0000256" key="9">
    <source>
        <dbReference type="ARBA" id="ARBA00047490"/>
    </source>
</evidence>
<comment type="cofactor">
    <cofactor evidence="1">
        <name>pyridoxal 5'-phosphate</name>
        <dbReference type="ChEBI" id="CHEBI:597326"/>
    </cofactor>
</comment>
<dbReference type="GeneID" id="95804359"/>
<dbReference type="GO" id="GO:0016765">
    <property type="term" value="F:transferase activity, transferring alkyl or aryl (other than methyl) groups"/>
    <property type="evidence" value="ECO:0007669"/>
    <property type="project" value="UniProtKB-ARBA"/>
</dbReference>
<evidence type="ECO:0000259" key="12">
    <source>
        <dbReference type="PROSITE" id="PS51371"/>
    </source>
</evidence>
<name>A0A1C5GEU0_MICEH</name>
<dbReference type="InterPro" id="IPR001216">
    <property type="entry name" value="P-phosphate_BS"/>
</dbReference>
<feature type="domain" description="CBS" evidence="12">
    <location>
        <begin position="336"/>
        <end position="401"/>
    </location>
</feature>
<dbReference type="Pfam" id="PF00571">
    <property type="entry name" value="CBS"/>
    <property type="match status" value="2"/>
</dbReference>
<evidence type="ECO:0000313" key="13">
    <source>
        <dbReference type="EMBL" id="SCG18325.1"/>
    </source>
</evidence>
<dbReference type="GO" id="GO:0004122">
    <property type="term" value="F:cystathionine beta-synthase activity"/>
    <property type="evidence" value="ECO:0007669"/>
    <property type="project" value="UniProtKB-UniRule"/>
</dbReference>
<organism evidence="13 14">
    <name type="scientific">Micromonospora echinofusca</name>
    <dbReference type="NCBI Taxonomy" id="47858"/>
    <lineage>
        <taxon>Bacteria</taxon>
        <taxon>Bacillati</taxon>
        <taxon>Actinomycetota</taxon>
        <taxon>Actinomycetes</taxon>
        <taxon>Micromonosporales</taxon>
        <taxon>Micromonosporaceae</taxon>
        <taxon>Micromonospora</taxon>
    </lineage>
</organism>
<dbReference type="InterPro" id="IPR036052">
    <property type="entry name" value="TrpB-like_PALP_sf"/>
</dbReference>
<dbReference type="FunFam" id="3.40.50.1100:FF:000118">
    <property type="entry name" value="Related to CYS4-cystathionine beta-synthase"/>
    <property type="match status" value="1"/>
</dbReference>
<proteinExistence type="inferred from homology"/>
<evidence type="ECO:0000256" key="8">
    <source>
        <dbReference type="ARBA" id="ARBA00026192"/>
    </source>
</evidence>
<dbReference type="Pfam" id="PF00291">
    <property type="entry name" value="PALP"/>
    <property type="match status" value="1"/>
</dbReference>
<keyword evidence="7" id="KW-0456">Lyase</keyword>
<dbReference type="GO" id="GO:0005737">
    <property type="term" value="C:cytoplasm"/>
    <property type="evidence" value="ECO:0007669"/>
    <property type="project" value="InterPro"/>
</dbReference>
<dbReference type="PROSITE" id="PS00901">
    <property type="entry name" value="CYS_SYNTHASE"/>
    <property type="match status" value="1"/>
</dbReference>
<dbReference type="AlphaFoldDB" id="A0A1C5GEU0"/>
<reference evidence="13 14" key="1">
    <citation type="submission" date="2016-06" db="EMBL/GenBank/DDBJ databases">
        <authorList>
            <person name="Kjaerup R.B."/>
            <person name="Dalgaard T.S."/>
            <person name="Juul-Madsen H.R."/>
        </authorList>
    </citation>
    <scope>NUCLEOTIDE SEQUENCE [LARGE SCALE GENOMIC DNA]</scope>
    <source>
        <strain evidence="13 14">DSM 43913</strain>
    </source>
</reference>
<dbReference type="GO" id="GO:0006535">
    <property type="term" value="P:cysteine biosynthetic process from serine"/>
    <property type="evidence" value="ECO:0007669"/>
    <property type="project" value="InterPro"/>
</dbReference>
<keyword evidence="5" id="KW-0663">Pyridoxal phosphate</keyword>
<evidence type="ECO:0000256" key="2">
    <source>
        <dbReference type="ARBA" id="ARBA00005003"/>
    </source>
</evidence>
<dbReference type="CDD" id="cd01561">
    <property type="entry name" value="CBS_like"/>
    <property type="match status" value="1"/>
</dbReference>
<dbReference type="PANTHER" id="PTHR10314">
    <property type="entry name" value="CYSTATHIONINE BETA-SYNTHASE"/>
    <property type="match status" value="1"/>
</dbReference>
<comment type="similarity">
    <text evidence="3">Belongs to the cysteine synthase/cystathionine beta-synthase family.</text>
</comment>
<accession>A0A1C5GEU0</accession>
<keyword evidence="6 11" id="KW-0129">CBS domain</keyword>
<comment type="pathway">
    <text evidence="2">Amino-acid biosynthesis; L-cysteine biosynthesis; L-cysteine from L-homocysteine and L-serine: step 1/2.</text>
</comment>
<evidence type="ECO:0000256" key="11">
    <source>
        <dbReference type="PROSITE-ProRule" id="PRU00703"/>
    </source>
</evidence>
<evidence type="ECO:0000256" key="7">
    <source>
        <dbReference type="ARBA" id="ARBA00023239"/>
    </source>
</evidence>
<dbReference type="UniPathway" id="UPA00136">
    <property type="reaction ID" value="UER00201"/>
</dbReference>
<keyword evidence="14" id="KW-1185">Reference proteome</keyword>
<dbReference type="InterPro" id="IPR001926">
    <property type="entry name" value="TrpB-like_PALP"/>
</dbReference>
<dbReference type="EMBL" id="LT607733">
    <property type="protein sequence ID" value="SCG18325.1"/>
    <property type="molecule type" value="Genomic_DNA"/>
</dbReference>
<dbReference type="NCBIfam" id="TIGR01137">
    <property type="entry name" value="cysta_beta"/>
    <property type="match status" value="1"/>
</dbReference>
<dbReference type="InterPro" id="IPR050214">
    <property type="entry name" value="Cys_Synth/Cystath_Beta-Synth"/>
</dbReference>
<dbReference type="Gene3D" id="3.10.580.10">
    <property type="entry name" value="CBS-domain"/>
    <property type="match status" value="1"/>
</dbReference>
<dbReference type="InterPro" id="IPR005857">
    <property type="entry name" value="Cysta_beta_synth"/>
</dbReference>
<evidence type="ECO:0000256" key="3">
    <source>
        <dbReference type="ARBA" id="ARBA00007103"/>
    </source>
</evidence>
<comment type="catalytic activity">
    <reaction evidence="9">
        <text>L-homocysteine + L-serine = L,L-cystathionine + H2O</text>
        <dbReference type="Rhea" id="RHEA:10112"/>
        <dbReference type="ChEBI" id="CHEBI:15377"/>
        <dbReference type="ChEBI" id="CHEBI:33384"/>
        <dbReference type="ChEBI" id="CHEBI:58161"/>
        <dbReference type="ChEBI" id="CHEBI:58199"/>
        <dbReference type="EC" id="4.2.1.22"/>
    </reaction>
</comment>
<sequence>MRYYDNVVELIGNTPLVRLRNVTAGIQATVLAKVEYLNPGGSVKDRIALRMVEDAEKAGLLQPGGTIVEPTSGNTGVGLALVAQLRGYKCVFVCPDKVSQDKQDVLRAYGAEVVVCPTAVAPEDPRSYYNVSDRLAREIPGAWKPNQYSNPANPRSHYETTGPELWEQTGGEITHFVAGVGTGGTISGIGRYLKEASEGRVQVVGADPEGSVYSGGTGRPYLVEGVGEDFWPETYDRGVADEIIEVSDKASFEMTRRLAREEGLLVGGSCGMAVVAALEVARKAGPDDVVVVLLPDSGKGYLSKIFNDGWMARYGFLDNAGTEPTVADALAGKPGGLPELVHVHPTETVRDAIDYMREYGVSQLPVLKAEPPVVTGEVAGSIAEKDLLDALFTGQAHLHDTIERHMAEPLPMIGGGQPVSEAVGLLEKADAALVLVDGKPKGVLTRQDLLAHLGAR</sequence>
<gene>
    <name evidence="13" type="ORF">GA0070610_4667</name>
</gene>
<evidence type="ECO:0000313" key="14">
    <source>
        <dbReference type="Proteomes" id="UP000198251"/>
    </source>
</evidence>
<evidence type="ECO:0000256" key="4">
    <source>
        <dbReference type="ARBA" id="ARBA00012041"/>
    </source>
</evidence>
<dbReference type="Gene3D" id="3.40.50.1100">
    <property type="match status" value="2"/>
</dbReference>
<evidence type="ECO:0000256" key="5">
    <source>
        <dbReference type="ARBA" id="ARBA00022898"/>
    </source>
</evidence>
<evidence type="ECO:0000256" key="10">
    <source>
        <dbReference type="NCBIfam" id="TIGR01137"/>
    </source>
</evidence>
<evidence type="ECO:0000256" key="1">
    <source>
        <dbReference type="ARBA" id="ARBA00001933"/>
    </source>
</evidence>
<dbReference type="GO" id="GO:0019343">
    <property type="term" value="P:cysteine biosynthetic process via cystathionine"/>
    <property type="evidence" value="ECO:0007669"/>
    <property type="project" value="InterPro"/>
</dbReference>
<dbReference type="PROSITE" id="PS51371">
    <property type="entry name" value="CBS"/>
    <property type="match status" value="1"/>
</dbReference>
<dbReference type="SMART" id="SM00116">
    <property type="entry name" value="CBS"/>
    <property type="match status" value="2"/>
</dbReference>
<dbReference type="EC" id="4.2.1.22" evidence="4 10"/>
<dbReference type="InterPro" id="IPR000644">
    <property type="entry name" value="CBS_dom"/>
</dbReference>
<dbReference type="SUPFAM" id="SSF54631">
    <property type="entry name" value="CBS-domain pair"/>
    <property type="match status" value="1"/>
</dbReference>
<dbReference type="FunFam" id="3.40.50.1100:FF:000003">
    <property type="entry name" value="Cystathionine beta-synthase"/>
    <property type="match status" value="1"/>
</dbReference>
<protein>
    <recommendedName>
        <fullName evidence="8 10">Cystathionine beta-synthase</fullName>
        <ecNumber evidence="4 10">4.2.1.22</ecNumber>
    </recommendedName>
</protein>
<dbReference type="RefSeq" id="WP_089001951.1">
    <property type="nucleotide sequence ID" value="NZ_JBFAAC010000003.1"/>
</dbReference>
<evidence type="ECO:0000256" key="6">
    <source>
        <dbReference type="ARBA" id="ARBA00023122"/>
    </source>
</evidence>